<accession>A0A8J7KED8</accession>
<dbReference type="Pfam" id="PF11738">
    <property type="entry name" value="DUF3298"/>
    <property type="match status" value="1"/>
</dbReference>
<dbReference type="AlphaFoldDB" id="A0A8J7KED8"/>
<protein>
    <submittedName>
        <fullName evidence="3">DUF3298 domain-containing protein</fullName>
    </submittedName>
</protein>
<evidence type="ECO:0000313" key="3">
    <source>
        <dbReference type="EMBL" id="MBF4501071.1"/>
    </source>
</evidence>
<dbReference type="EMBL" id="JADKPV010000002">
    <property type="protein sequence ID" value="MBF4501071.1"/>
    <property type="molecule type" value="Genomic_DNA"/>
</dbReference>
<dbReference type="InterPro" id="IPR037126">
    <property type="entry name" value="PdaC/RsiV-like_sf"/>
</dbReference>
<dbReference type="InterPro" id="IPR021729">
    <property type="entry name" value="DUF3298"/>
</dbReference>
<evidence type="ECO:0000313" key="4">
    <source>
        <dbReference type="Proteomes" id="UP000622653"/>
    </source>
</evidence>
<reference evidence="3" key="1">
    <citation type="submission" date="2020-11" db="EMBL/GenBank/DDBJ databases">
        <title>Multidrug resistant novel bacterium Savagea serpentis sp. nov., isolated from the scats of a vine snake (Ahaetulla nasuta).</title>
        <authorList>
            <person name="Venkata Ramana V."/>
            <person name="Vikas Patil S."/>
            <person name="Yogita Lugani V."/>
        </authorList>
    </citation>
    <scope>NUCLEOTIDE SEQUENCE</scope>
    <source>
        <strain evidence="3">SN6</strain>
    </source>
</reference>
<feature type="transmembrane region" description="Helical" evidence="1">
    <location>
        <begin position="43"/>
        <end position="61"/>
    </location>
</feature>
<dbReference type="RefSeq" id="WP_194562549.1">
    <property type="nucleotide sequence ID" value="NZ_JADKPV010000002.1"/>
</dbReference>
<keyword evidence="1" id="KW-0472">Membrane</keyword>
<dbReference type="Proteomes" id="UP000622653">
    <property type="component" value="Unassembled WGS sequence"/>
</dbReference>
<evidence type="ECO:0000259" key="2">
    <source>
        <dbReference type="Pfam" id="PF11738"/>
    </source>
</evidence>
<sequence>MNRMNDYRQSYDDIPIPPELDRRLRETIAQAGREQRRNKRMKSWLFSIVALFVIWISSLNVSPQFAQAMANVPGFQSLVSALTIHEIVVEQEMYEAHIETPTIANVTNPELEQVLNAKYIAESEALYESFEQKLVEMDDAGGGHLAIDSKVEVITDTDILFVLSRSYSEIQGSSSYEIEYDNVDKQLGVVLTLPSLFINDEYIDRINEYIVHYLEDEQAVSINPEKKPLPLIDADQPFFISNKKTLHISFDKYEITAGAYGPITIEIPTSLIDDLLVSHRYIE</sequence>
<keyword evidence="1" id="KW-0812">Transmembrane</keyword>
<gene>
    <name evidence="3" type="ORF">IRY55_06805</name>
</gene>
<dbReference type="Gene3D" id="3.30.565.40">
    <property type="entry name" value="Fervidobacterium nodosum Rt17-B1 like"/>
    <property type="match status" value="1"/>
</dbReference>
<evidence type="ECO:0000256" key="1">
    <source>
        <dbReference type="SAM" id="Phobius"/>
    </source>
</evidence>
<keyword evidence="4" id="KW-1185">Reference proteome</keyword>
<keyword evidence="1" id="KW-1133">Transmembrane helix</keyword>
<feature type="domain" description="DUF3298" evidence="2">
    <location>
        <begin position="196"/>
        <end position="270"/>
    </location>
</feature>
<comment type="caution">
    <text evidence="3">The sequence shown here is derived from an EMBL/GenBank/DDBJ whole genome shotgun (WGS) entry which is preliminary data.</text>
</comment>
<proteinExistence type="predicted"/>
<name>A0A8J7KED8_9BACL</name>
<organism evidence="3 4">
    <name type="scientific">Savagea serpentis</name>
    <dbReference type="NCBI Taxonomy" id="2785297"/>
    <lineage>
        <taxon>Bacteria</taxon>
        <taxon>Bacillati</taxon>
        <taxon>Bacillota</taxon>
        <taxon>Bacilli</taxon>
        <taxon>Bacillales</taxon>
        <taxon>Caryophanaceae</taxon>
        <taxon>Savagea</taxon>
    </lineage>
</organism>
<dbReference type="Gene3D" id="3.90.640.20">
    <property type="entry name" value="Heat-shock cognate protein, ATPase"/>
    <property type="match status" value="1"/>
</dbReference>